<evidence type="ECO:0000313" key="8">
    <source>
        <dbReference type="Proteomes" id="UP000230233"/>
    </source>
</evidence>
<dbReference type="Pfam" id="PF10328">
    <property type="entry name" value="7TM_GPCR_Srx"/>
    <property type="match status" value="2"/>
</dbReference>
<keyword evidence="8" id="KW-1185">Reference proteome</keyword>
<evidence type="ECO:0000256" key="2">
    <source>
        <dbReference type="ARBA" id="ARBA00022692"/>
    </source>
</evidence>
<feature type="domain" description="G-protein coupled receptors family 1 profile" evidence="6">
    <location>
        <begin position="155"/>
        <end position="404"/>
    </location>
</feature>
<dbReference type="PANTHER" id="PTHR23017:SF43">
    <property type="entry name" value="G-PROTEIN COUPLED RECEPTORS FAMILY 1 PROFILE DOMAIN-CONTAINING PROTEIN"/>
    <property type="match status" value="1"/>
</dbReference>
<evidence type="ECO:0000259" key="6">
    <source>
        <dbReference type="PROSITE" id="PS50262"/>
    </source>
</evidence>
<evidence type="ECO:0000256" key="1">
    <source>
        <dbReference type="ARBA" id="ARBA00004370"/>
    </source>
</evidence>
<feature type="transmembrane region" description="Helical" evidence="5">
    <location>
        <begin position="381"/>
        <end position="404"/>
    </location>
</feature>
<feature type="transmembrane region" description="Helical" evidence="5">
    <location>
        <begin position="140"/>
        <end position="163"/>
    </location>
</feature>
<name>A0A2G5TKU2_9PELO</name>
<comment type="subcellular location">
    <subcellularLocation>
        <location evidence="1">Membrane</location>
    </subcellularLocation>
</comment>
<evidence type="ECO:0000256" key="4">
    <source>
        <dbReference type="ARBA" id="ARBA00023136"/>
    </source>
</evidence>
<dbReference type="Proteomes" id="UP000230233">
    <property type="component" value="Chromosome V"/>
</dbReference>
<feature type="transmembrane region" description="Helical" evidence="5">
    <location>
        <begin position="60"/>
        <end position="85"/>
    </location>
</feature>
<dbReference type="CDD" id="cd00637">
    <property type="entry name" value="7tm_classA_rhodopsin-like"/>
    <property type="match status" value="1"/>
</dbReference>
<dbReference type="InterPro" id="IPR019430">
    <property type="entry name" value="7TM_GPCR_serpentine_rcpt_Srx"/>
</dbReference>
<dbReference type="AlphaFoldDB" id="A0A2G5TKU2"/>
<reference evidence="8" key="1">
    <citation type="submission" date="2017-10" db="EMBL/GenBank/DDBJ databases">
        <title>Rapid genome shrinkage in a self-fertile nematode reveals novel sperm competition proteins.</title>
        <authorList>
            <person name="Yin D."/>
            <person name="Schwarz E.M."/>
            <person name="Thomas C.G."/>
            <person name="Felde R.L."/>
            <person name="Korf I.F."/>
            <person name="Cutter A.D."/>
            <person name="Schartner C.M."/>
            <person name="Ralston E.J."/>
            <person name="Meyer B.J."/>
            <person name="Haag E.S."/>
        </authorList>
    </citation>
    <scope>NUCLEOTIDE SEQUENCE [LARGE SCALE GENOMIC DNA]</scope>
    <source>
        <strain evidence="8">JU1422</strain>
    </source>
</reference>
<feature type="transmembrane region" description="Helical" evidence="5">
    <location>
        <begin position="105"/>
        <end position="128"/>
    </location>
</feature>
<feature type="domain" description="G-protein coupled receptors family 1 profile" evidence="6">
    <location>
        <begin position="32"/>
        <end position="131"/>
    </location>
</feature>
<comment type="caution">
    <text evidence="7">The sequence shown here is derived from an EMBL/GenBank/DDBJ whole genome shotgun (WGS) entry which is preliminary data.</text>
</comment>
<accession>A0A2G5TKU2</accession>
<feature type="transmembrane region" description="Helical" evidence="5">
    <location>
        <begin position="288"/>
        <end position="305"/>
    </location>
</feature>
<keyword evidence="3 5" id="KW-1133">Transmembrane helix</keyword>
<organism evidence="7 8">
    <name type="scientific">Caenorhabditis nigoni</name>
    <dbReference type="NCBI Taxonomy" id="1611254"/>
    <lineage>
        <taxon>Eukaryota</taxon>
        <taxon>Metazoa</taxon>
        <taxon>Ecdysozoa</taxon>
        <taxon>Nematoda</taxon>
        <taxon>Chromadorea</taxon>
        <taxon>Rhabditida</taxon>
        <taxon>Rhabditina</taxon>
        <taxon>Rhabditomorpha</taxon>
        <taxon>Rhabditoidea</taxon>
        <taxon>Rhabditidae</taxon>
        <taxon>Peloderinae</taxon>
        <taxon>Caenorhabditis</taxon>
    </lineage>
</organism>
<evidence type="ECO:0000313" key="7">
    <source>
        <dbReference type="EMBL" id="PIC27879.1"/>
    </source>
</evidence>
<dbReference type="EMBL" id="PDUG01000005">
    <property type="protein sequence ID" value="PIC27879.1"/>
    <property type="molecule type" value="Genomic_DNA"/>
</dbReference>
<dbReference type="SUPFAM" id="SSF81321">
    <property type="entry name" value="Family A G protein-coupled receptor-like"/>
    <property type="match status" value="2"/>
</dbReference>
<dbReference type="PROSITE" id="PS50262">
    <property type="entry name" value="G_PROTEIN_RECEP_F1_2"/>
    <property type="match status" value="2"/>
</dbReference>
<evidence type="ECO:0000256" key="3">
    <source>
        <dbReference type="ARBA" id="ARBA00022989"/>
    </source>
</evidence>
<dbReference type="Gene3D" id="1.20.1070.10">
    <property type="entry name" value="Rhodopsin 7-helix transmembrane proteins"/>
    <property type="match status" value="2"/>
</dbReference>
<sequence>MIILNLQFLKEYSAICGSYWVLAYDATSQFHVVVSINRFIAVFAPLSYNTYFNPRTTKTLIALLLVLSTTVVAVYIFGAECSFSFNDDRWSFLITDSEKCDILGWAMLWGKGLTLSVIDVILHIVTFIRIFWMKRSDPQFVGLSLFPISFFGMIFNWLVTIIIVKEKTVSSPFMLLTLVKSFCDACYVTIYFFYITPMIVLANKFMIRHSNHAGYALIVFYEISIHIHFLTSFNRFIAVFFPFSYKNMFSIRSTSIYLIVISVLSFTMMTVVIYGLGCELEYNPVTWVSFYDTTIPVCGFYAIYLDFMKNMIVVSADFIIDVVTILKVQKLRKKFREGKSSENYIKKEADFLKQTFGQGICYLMGYASYLMVPEMNSNKYVAFFMSLVSWDLIATIDGMFTIVYNAEIRNRIFKSTVTTAAGSTVVSVNN</sequence>
<dbReference type="InterPro" id="IPR017452">
    <property type="entry name" value="GPCR_Rhodpsn_7TM"/>
</dbReference>
<gene>
    <name evidence="7" type="primary">Cni-srx-33</name>
    <name evidence="7" type="synonym">Cnig_chr_V.g19992</name>
    <name evidence="7" type="ORF">B9Z55_019992</name>
</gene>
<dbReference type="PANTHER" id="PTHR23017">
    <property type="entry name" value="SERPENTINE RECEPTOR, CLASS X"/>
    <property type="match status" value="1"/>
</dbReference>
<feature type="transmembrane region" description="Helical" evidence="5">
    <location>
        <begin position="215"/>
        <end position="243"/>
    </location>
</feature>
<evidence type="ECO:0000256" key="5">
    <source>
        <dbReference type="SAM" id="Phobius"/>
    </source>
</evidence>
<dbReference type="OrthoDB" id="5842441at2759"/>
<feature type="transmembrane region" description="Helical" evidence="5">
    <location>
        <begin position="175"/>
        <end position="194"/>
    </location>
</feature>
<proteinExistence type="predicted"/>
<dbReference type="GO" id="GO:0016020">
    <property type="term" value="C:membrane"/>
    <property type="evidence" value="ECO:0007669"/>
    <property type="project" value="UniProtKB-SubCell"/>
</dbReference>
<keyword evidence="2 5" id="KW-0812">Transmembrane</keyword>
<protein>
    <recommendedName>
        <fullName evidence="6">G-protein coupled receptors family 1 profile domain-containing protein</fullName>
    </recommendedName>
</protein>
<keyword evidence="4 5" id="KW-0472">Membrane</keyword>
<feature type="transmembrane region" description="Helical" evidence="5">
    <location>
        <begin position="255"/>
        <end position="276"/>
    </location>
</feature>